<protein>
    <submittedName>
        <fullName evidence="1">Uncharacterized protein</fullName>
    </submittedName>
</protein>
<accession>A0A5J4WI24</accession>
<comment type="caution">
    <text evidence="1">The sequence shown here is derived from an EMBL/GenBank/DDBJ whole genome shotgun (WGS) entry which is preliminary data.</text>
</comment>
<gene>
    <name evidence="1" type="ORF">EZS28_010512</name>
</gene>
<evidence type="ECO:0000313" key="1">
    <source>
        <dbReference type="EMBL" id="KAA6393959.1"/>
    </source>
</evidence>
<reference evidence="1 2" key="1">
    <citation type="submission" date="2019-03" db="EMBL/GenBank/DDBJ databases">
        <title>Single cell metagenomics reveals metabolic interactions within the superorganism composed of flagellate Streblomastix strix and complex community of Bacteroidetes bacteria on its surface.</title>
        <authorList>
            <person name="Treitli S.C."/>
            <person name="Kolisko M."/>
            <person name="Husnik F."/>
            <person name="Keeling P."/>
            <person name="Hampl V."/>
        </authorList>
    </citation>
    <scope>NUCLEOTIDE SEQUENCE [LARGE SCALE GENOMIC DNA]</scope>
    <source>
        <strain evidence="1">ST1C</strain>
    </source>
</reference>
<name>A0A5J4WI24_9EUKA</name>
<evidence type="ECO:0000313" key="2">
    <source>
        <dbReference type="Proteomes" id="UP000324800"/>
    </source>
</evidence>
<proteinExistence type="predicted"/>
<dbReference type="AlphaFoldDB" id="A0A5J4WI24"/>
<sequence>MAEKQTKENPSNGQSDRFLKLDNLDYSKLISTSTRSPLLYHAIDQRYASINKTGYCDYVLGPEMYLLPFGPAEETDWLFVSFPLENKRLLDKEGERQKHLAESNEELKKTPQQSINIVDQGDEELEEEWGSFIPYTDQELKEAQLPNNIKDSSTTNKLQEPKILQQPKQGVNFLFNSIFGPFANPPLLSAPEDVDPLLTLIGEQKDQNNTNYSDKNNINSFQQNFVIPFCTLTLKPFLSPPELCLPMMVRPYRLTVSNLASLFGLNASEQRDILLQ</sequence>
<dbReference type="Proteomes" id="UP000324800">
    <property type="component" value="Unassembled WGS sequence"/>
</dbReference>
<dbReference type="EMBL" id="SNRW01002086">
    <property type="protein sequence ID" value="KAA6393959.1"/>
    <property type="molecule type" value="Genomic_DNA"/>
</dbReference>
<organism evidence="1 2">
    <name type="scientific">Streblomastix strix</name>
    <dbReference type="NCBI Taxonomy" id="222440"/>
    <lineage>
        <taxon>Eukaryota</taxon>
        <taxon>Metamonada</taxon>
        <taxon>Preaxostyla</taxon>
        <taxon>Oxymonadida</taxon>
        <taxon>Streblomastigidae</taxon>
        <taxon>Streblomastix</taxon>
    </lineage>
</organism>